<dbReference type="KEGG" id="aba:Acid345_3781"/>
<feature type="transmembrane region" description="Helical" evidence="8">
    <location>
        <begin position="14"/>
        <end position="38"/>
    </location>
</feature>
<evidence type="ECO:0000256" key="6">
    <source>
        <dbReference type="ARBA" id="ARBA00022989"/>
    </source>
</evidence>
<dbReference type="SUPFAM" id="SSF52540">
    <property type="entry name" value="P-loop containing nucleoside triphosphate hydrolases"/>
    <property type="match status" value="1"/>
</dbReference>
<dbReference type="RefSeq" id="WP_011524580.1">
    <property type="nucleotide sequence ID" value="NC_008009.1"/>
</dbReference>
<evidence type="ECO:0000256" key="3">
    <source>
        <dbReference type="ARBA" id="ARBA00022692"/>
    </source>
</evidence>
<dbReference type="CDD" id="cd18552">
    <property type="entry name" value="ABC_6TM_MsbA_like"/>
    <property type="match status" value="1"/>
</dbReference>
<feature type="transmembrane region" description="Helical" evidence="8">
    <location>
        <begin position="263"/>
        <end position="287"/>
    </location>
</feature>
<dbReference type="eggNOG" id="COG1132">
    <property type="taxonomic scope" value="Bacteria"/>
</dbReference>
<evidence type="ECO:0000256" key="2">
    <source>
        <dbReference type="ARBA" id="ARBA00022448"/>
    </source>
</evidence>
<proteinExistence type="predicted"/>
<dbReference type="InterPro" id="IPR003593">
    <property type="entry name" value="AAA+_ATPase"/>
</dbReference>
<evidence type="ECO:0000256" key="7">
    <source>
        <dbReference type="ARBA" id="ARBA00023136"/>
    </source>
</evidence>
<dbReference type="FunFam" id="3.40.50.300:FF:000287">
    <property type="entry name" value="Multidrug ABC transporter ATP-binding protein"/>
    <property type="match status" value="1"/>
</dbReference>
<evidence type="ECO:0000256" key="1">
    <source>
        <dbReference type="ARBA" id="ARBA00004651"/>
    </source>
</evidence>
<dbReference type="GO" id="GO:0005524">
    <property type="term" value="F:ATP binding"/>
    <property type="evidence" value="ECO:0007669"/>
    <property type="project" value="UniProtKB-KW"/>
</dbReference>
<evidence type="ECO:0000313" key="11">
    <source>
        <dbReference type="EMBL" id="ABF42781.1"/>
    </source>
</evidence>
<keyword evidence="12" id="KW-1185">Reference proteome</keyword>
<dbReference type="GO" id="GO:0015421">
    <property type="term" value="F:ABC-type oligopeptide transporter activity"/>
    <property type="evidence" value="ECO:0007669"/>
    <property type="project" value="TreeGrafter"/>
</dbReference>
<dbReference type="STRING" id="204669.Acid345_3781"/>
<dbReference type="PROSITE" id="PS50893">
    <property type="entry name" value="ABC_TRANSPORTER_2"/>
    <property type="match status" value="1"/>
</dbReference>
<name>Q1IK19_KORVE</name>
<evidence type="ECO:0000259" key="10">
    <source>
        <dbReference type="PROSITE" id="PS50929"/>
    </source>
</evidence>
<gene>
    <name evidence="11" type="ordered locus">Acid345_3781</name>
</gene>
<keyword evidence="3 8" id="KW-0812">Transmembrane</keyword>
<sequence>MRQLKPLLHYLKPYWFQVGVSVILLAFVGLLQAFRLLLIGPVFQRVLHPSISNEEIALFKLPGTHYVFHLQKVVPDALHNDWTVVAFALVVSTLLKGICDYAGTYLVNYGGFGMVTDLRNDVYDAVLRRSAAFFSKNATGKLISTIINDIERVQFAMSSVLAEMMQQFFTFFFTAAVVVINGRKLSWILLIFLPIIIGSSRKVGRSVRTTTRKGQDRLAEIQNILHETITGVRIVKAFGMELWEILRFRSAAKRLFKANLRSVSAAAISSPLMDVLGAIAVALLLLVGRQQIKTGYMDLPQFMTFIVAVFSLYDPVRKFAGFYNNFQQAIGASSGIVEFMHAEDEVREKASARELKPFEKTIRFDHVSFAYGSDADCREILRDIDFAVKRGEVLAIVGSSGAGKTTLVHLLPRFFDVSSGVVTIDGQDIRDVTVASLRKQIGIVTQETILFNDTVRNNIAYGQPHVSQEQVEAAAKAALAHDFILNLPEGYNTIIGERGVRLSGGERQRLAIARAILKNAPILILDEATSALDAESESLVASALQNLMTGRTVFVIAHRLSTVRRADRILVLEKGVIADSGSHEDLMSHLGTYRKLYDLQFVDFDGSNGEANGHAVHVPLPDTRTT</sequence>
<dbReference type="InterPro" id="IPR003439">
    <property type="entry name" value="ABC_transporter-like_ATP-bd"/>
</dbReference>
<dbReference type="PANTHER" id="PTHR43394">
    <property type="entry name" value="ATP-DEPENDENT PERMEASE MDL1, MITOCHONDRIAL"/>
    <property type="match status" value="1"/>
</dbReference>
<feature type="domain" description="ABC transmembrane type-1" evidence="10">
    <location>
        <begin position="20"/>
        <end position="328"/>
    </location>
</feature>
<keyword evidence="4" id="KW-0547">Nucleotide-binding</keyword>
<dbReference type="GO" id="GO:0005886">
    <property type="term" value="C:plasma membrane"/>
    <property type="evidence" value="ECO:0007669"/>
    <property type="project" value="UniProtKB-SubCell"/>
</dbReference>
<protein>
    <submittedName>
        <fullName evidence="11">ABC transporter, ATPase subunit</fullName>
    </submittedName>
</protein>
<keyword evidence="5" id="KW-0067">ATP-binding</keyword>
<dbReference type="Proteomes" id="UP000002432">
    <property type="component" value="Chromosome"/>
</dbReference>
<keyword evidence="6 8" id="KW-1133">Transmembrane helix</keyword>
<evidence type="ECO:0000313" key="12">
    <source>
        <dbReference type="Proteomes" id="UP000002432"/>
    </source>
</evidence>
<keyword evidence="2" id="KW-0813">Transport</keyword>
<reference evidence="11 12" key="1">
    <citation type="journal article" date="2009" name="Appl. Environ. Microbiol.">
        <title>Three genomes from the phylum Acidobacteria provide insight into the lifestyles of these microorganisms in soils.</title>
        <authorList>
            <person name="Ward N.L."/>
            <person name="Challacombe J.F."/>
            <person name="Janssen P.H."/>
            <person name="Henrissat B."/>
            <person name="Coutinho P.M."/>
            <person name="Wu M."/>
            <person name="Xie G."/>
            <person name="Haft D.H."/>
            <person name="Sait M."/>
            <person name="Badger J."/>
            <person name="Barabote R.D."/>
            <person name="Bradley B."/>
            <person name="Brettin T.S."/>
            <person name="Brinkac L.M."/>
            <person name="Bruce D."/>
            <person name="Creasy T."/>
            <person name="Daugherty S.C."/>
            <person name="Davidsen T.M."/>
            <person name="DeBoy R.T."/>
            <person name="Detter J.C."/>
            <person name="Dodson R.J."/>
            <person name="Durkin A.S."/>
            <person name="Ganapathy A."/>
            <person name="Gwinn-Giglio M."/>
            <person name="Han C.S."/>
            <person name="Khouri H."/>
            <person name="Kiss H."/>
            <person name="Kothari S.P."/>
            <person name="Madupu R."/>
            <person name="Nelson K.E."/>
            <person name="Nelson W.C."/>
            <person name="Paulsen I."/>
            <person name="Penn K."/>
            <person name="Ren Q."/>
            <person name="Rosovitz M.J."/>
            <person name="Selengut J.D."/>
            <person name="Shrivastava S."/>
            <person name="Sullivan S.A."/>
            <person name="Tapia R."/>
            <person name="Thompson L.S."/>
            <person name="Watkins K.L."/>
            <person name="Yang Q."/>
            <person name="Yu C."/>
            <person name="Zafar N."/>
            <person name="Zhou L."/>
            <person name="Kuske C.R."/>
        </authorList>
    </citation>
    <scope>NUCLEOTIDE SEQUENCE [LARGE SCALE GENOMIC DNA]</scope>
    <source>
        <strain evidence="11 12">Ellin345</strain>
    </source>
</reference>
<dbReference type="SMART" id="SM00382">
    <property type="entry name" value="AAA"/>
    <property type="match status" value="1"/>
</dbReference>
<dbReference type="AlphaFoldDB" id="Q1IK19"/>
<dbReference type="Gene3D" id="3.40.50.300">
    <property type="entry name" value="P-loop containing nucleotide triphosphate hydrolases"/>
    <property type="match status" value="1"/>
</dbReference>
<evidence type="ECO:0000256" key="5">
    <source>
        <dbReference type="ARBA" id="ARBA00022840"/>
    </source>
</evidence>
<evidence type="ECO:0000256" key="4">
    <source>
        <dbReference type="ARBA" id="ARBA00022741"/>
    </source>
</evidence>
<feature type="domain" description="ABC transporter" evidence="9">
    <location>
        <begin position="362"/>
        <end position="599"/>
    </location>
</feature>
<organism evidence="11 12">
    <name type="scientific">Koribacter versatilis (strain Ellin345)</name>
    <dbReference type="NCBI Taxonomy" id="204669"/>
    <lineage>
        <taxon>Bacteria</taxon>
        <taxon>Pseudomonadati</taxon>
        <taxon>Acidobacteriota</taxon>
        <taxon>Terriglobia</taxon>
        <taxon>Terriglobales</taxon>
        <taxon>Candidatus Korobacteraceae</taxon>
        <taxon>Candidatus Korobacter</taxon>
    </lineage>
</organism>
<dbReference type="OrthoDB" id="9762778at2"/>
<dbReference type="Gene3D" id="1.20.1560.10">
    <property type="entry name" value="ABC transporter type 1, transmembrane domain"/>
    <property type="match status" value="1"/>
</dbReference>
<dbReference type="InterPro" id="IPR039421">
    <property type="entry name" value="Type_1_exporter"/>
</dbReference>
<evidence type="ECO:0000256" key="8">
    <source>
        <dbReference type="SAM" id="Phobius"/>
    </source>
</evidence>
<dbReference type="EMBL" id="CP000360">
    <property type="protein sequence ID" value="ABF42781.1"/>
    <property type="molecule type" value="Genomic_DNA"/>
</dbReference>
<dbReference type="Pfam" id="PF00664">
    <property type="entry name" value="ABC_membrane"/>
    <property type="match status" value="1"/>
</dbReference>
<dbReference type="SUPFAM" id="SSF90123">
    <property type="entry name" value="ABC transporter transmembrane region"/>
    <property type="match status" value="1"/>
</dbReference>
<dbReference type="HOGENOM" id="CLU_000604_84_3_0"/>
<dbReference type="InterPro" id="IPR017871">
    <property type="entry name" value="ABC_transporter-like_CS"/>
</dbReference>
<dbReference type="Pfam" id="PF00005">
    <property type="entry name" value="ABC_tran"/>
    <property type="match status" value="1"/>
</dbReference>
<accession>Q1IK19</accession>
<comment type="subcellular location">
    <subcellularLocation>
        <location evidence="1">Cell membrane</location>
        <topology evidence="1">Multi-pass membrane protein</topology>
    </subcellularLocation>
</comment>
<dbReference type="PROSITE" id="PS50929">
    <property type="entry name" value="ABC_TM1F"/>
    <property type="match status" value="1"/>
</dbReference>
<dbReference type="PANTHER" id="PTHR43394:SF1">
    <property type="entry name" value="ATP-BINDING CASSETTE SUB-FAMILY B MEMBER 10, MITOCHONDRIAL"/>
    <property type="match status" value="1"/>
</dbReference>
<dbReference type="PROSITE" id="PS00211">
    <property type="entry name" value="ABC_TRANSPORTER_1"/>
    <property type="match status" value="1"/>
</dbReference>
<dbReference type="InterPro" id="IPR036640">
    <property type="entry name" value="ABC1_TM_sf"/>
</dbReference>
<feature type="transmembrane region" description="Helical" evidence="8">
    <location>
        <begin position="160"/>
        <end position="180"/>
    </location>
</feature>
<keyword evidence="7 8" id="KW-0472">Membrane</keyword>
<evidence type="ECO:0000259" key="9">
    <source>
        <dbReference type="PROSITE" id="PS50893"/>
    </source>
</evidence>
<dbReference type="InterPro" id="IPR027417">
    <property type="entry name" value="P-loop_NTPase"/>
</dbReference>
<feature type="transmembrane region" description="Helical" evidence="8">
    <location>
        <begin position="186"/>
        <end position="204"/>
    </location>
</feature>
<dbReference type="EnsemblBacteria" id="ABF42781">
    <property type="protein sequence ID" value="ABF42781"/>
    <property type="gene ID" value="Acid345_3781"/>
</dbReference>
<dbReference type="GO" id="GO:0016887">
    <property type="term" value="F:ATP hydrolysis activity"/>
    <property type="evidence" value="ECO:0007669"/>
    <property type="project" value="InterPro"/>
</dbReference>
<dbReference type="InterPro" id="IPR011527">
    <property type="entry name" value="ABC1_TM_dom"/>
</dbReference>